<dbReference type="AlphaFoldDB" id="A0A284RKX5"/>
<evidence type="ECO:0000256" key="3">
    <source>
        <dbReference type="SAM" id="Phobius"/>
    </source>
</evidence>
<sequence length="783" mass="83188">MIPSLSLLAFTLATTSPAWAQTAGTFADGGNTQVSAMMMFVGNKDQVYILDKAEGNAAQVNGHPAWGSVWNIDTHEVVVQDVKTNVFCSSGMHLPNGSFVTFGGNGAVTKGGNVGSVLNDEGSASYDALYQDYDGGKAIRVLDPCSAGSDFQSTQCGWFDDPSVLAMQKRRWYSTAEPTAEGDIVIIGGFANGGYINRNYPNVDPEFEGGAAECTYEYYPANGRTATTMQFMINTSGLNSYPHTFLMPSGKMFVQANVSTVLWNHTSNEETALPDMPGGVVRVYPASGAVAMLPLTPKNNYNPTILFCGGSDMPDYSWGNYSWPFINTWEYPASTDCHRITPEPEDGSAPVYVKDDDMLQGRTMGQFVILPTGVLLVVNGGINGTAGYSTMTLQTTSYSDMPYGMSLASGPVGTPALYDPEADSGKRWSNDGFSTSDIARLYHSSAIVLPDTSVLIGGSNPNVDVNLTTYFNTEYRAEIFYPPYFSASTRPEPTGLPSKLSYGGDYFDVTIPSSSYSGDSNDAAASAFVSVLRTGWTTHAMNMGQRYLQLNSTYTVNSNGTIVLHVSQMPPNANIYQPGPAFLHVVVNGIPSNGSYVIIGSGNIETQTLASAVVLPANVNDTKAQGSADGSTTSSSSGDQNNSGSKTNTAAVVGGVVGGLVVLGILGALVGICLSRRRREANRQPTSSYAMRDGPGYGASLGAGAGAGGTDKALRSSDSSAFIPLQHAYNQNESWSSSTASLQAPYQDQYESHDRNGMSMDYDPYAAESRMSTSTPVGRPHRY</sequence>
<feature type="domain" description="Glyoxal oxidase N-terminal" evidence="5">
    <location>
        <begin position="209"/>
        <end position="484"/>
    </location>
</feature>
<evidence type="ECO:0000256" key="4">
    <source>
        <dbReference type="SAM" id="SignalP"/>
    </source>
</evidence>
<dbReference type="PANTHER" id="PTHR32208">
    <property type="entry name" value="SECRETED PROTEIN-RELATED"/>
    <property type="match status" value="1"/>
</dbReference>
<keyword evidence="3" id="KW-0472">Membrane</keyword>
<name>A0A284RKX5_ARMOS</name>
<evidence type="ECO:0000256" key="2">
    <source>
        <dbReference type="SAM" id="MobiDB-lite"/>
    </source>
</evidence>
<feature type="chain" id="PRO_5013397931" evidence="4">
    <location>
        <begin position="21"/>
        <end position="783"/>
    </location>
</feature>
<dbReference type="InterPro" id="IPR013783">
    <property type="entry name" value="Ig-like_fold"/>
</dbReference>
<accession>A0A284RKX5</accession>
<evidence type="ECO:0000259" key="5">
    <source>
        <dbReference type="Pfam" id="PF07250"/>
    </source>
</evidence>
<dbReference type="PANTHER" id="PTHR32208:SF21">
    <property type="entry name" value="LOW QUALITY PROTEIN: ALDEHYDE OXIDASE GLOX-LIKE"/>
    <property type="match status" value="1"/>
</dbReference>
<feature type="compositionally biased region" description="Low complexity" evidence="2">
    <location>
        <begin position="624"/>
        <end position="646"/>
    </location>
</feature>
<feature type="signal peptide" evidence="4">
    <location>
        <begin position="1"/>
        <end position="20"/>
    </location>
</feature>
<keyword evidence="1 4" id="KW-0732">Signal</keyword>
<feature type="region of interest" description="Disordered" evidence="2">
    <location>
        <begin position="733"/>
        <end position="762"/>
    </location>
</feature>
<organism evidence="7 8">
    <name type="scientific">Armillaria ostoyae</name>
    <name type="common">Armillaria root rot fungus</name>
    <dbReference type="NCBI Taxonomy" id="47428"/>
    <lineage>
        <taxon>Eukaryota</taxon>
        <taxon>Fungi</taxon>
        <taxon>Dikarya</taxon>
        <taxon>Basidiomycota</taxon>
        <taxon>Agaricomycotina</taxon>
        <taxon>Agaricomycetes</taxon>
        <taxon>Agaricomycetidae</taxon>
        <taxon>Agaricales</taxon>
        <taxon>Marasmiineae</taxon>
        <taxon>Physalacriaceae</taxon>
        <taxon>Armillaria</taxon>
    </lineage>
</organism>
<dbReference type="Pfam" id="PF07250">
    <property type="entry name" value="Glyoxal_oxid_N"/>
    <property type="match status" value="1"/>
</dbReference>
<keyword evidence="3" id="KW-1133">Transmembrane helix</keyword>
<dbReference type="InterPro" id="IPR009880">
    <property type="entry name" value="Glyoxal_oxidase_N"/>
</dbReference>
<dbReference type="InterPro" id="IPR015202">
    <property type="entry name" value="GO-like_E_set"/>
</dbReference>
<feature type="domain" description="Galactose oxidase-like Early set" evidence="6">
    <location>
        <begin position="490"/>
        <end position="598"/>
    </location>
</feature>
<dbReference type="SUPFAM" id="SSF81296">
    <property type="entry name" value="E set domains"/>
    <property type="match status" value="1"/>
</dbReference>
<evidence type="ECO:0000256" key="1">
    <source>
        <dbReference type="ARBA" id="ARBA00022729"/>
    </source>
</evidence>
<gene>
    <name evidence="7" type="ORF">ARMOST_12763</name>
</gene>
<dbReference type="InterPro" id="IPR037293">
    <property type="entry name" value="Gal_Oxidase_central_sf"/>
</dbReference>
<dbReference type="InterPro" id="IPR011043">
    <property type="entry name" value="Gal_Oxase/kelch_b-propeller"/>
</dbReference>
<dbReference type="SUPFAM" id="SSF50965">
    <property type="entry name" value="Galactose oxidase, central domain"/>
    <property type="match status" value="1"/>
</dbReference>
<dbReference type="Proteomes" id="UP000219338">
    <property type="component" value="Unassembled WGS sequence"/>
</dbReference>
<feature type="region of interest" description="Disordered" evidence="2">
    <location>
        <begin position="623"/>
        <end position="646"/>
    </location>
</feature>
<evidence type="ECO:0000259" key="6">
    <source>
        <dbReference type="Pfam" id="PF09118"/>
    </source>
</evidence>
<protein>
    <submittedName>
        <fullName evidence="7">Related to glyoxaloxidase 1</fullName>
    </submittedName>
</protein>
<reference evidence="8" key="1">
    <citation type="journal article" date="2017" name="Nat. Ecol. Evol.">
        <title>Genome expansion and lineage-specific genetic innovations in the forest pathogenic fungi Armillaria.</title>
        <authorList>
            <person name="Sipos G."/>
            <person name="Prasanna A.N."/>
            <person name="Walter M.C."/>
            <person name="O'Connor E."/>
            <person name="Balint B."/>
            <person name="Krizsan K."/>
            <person name="Kiss B."/>
            <person name="Hess J."/>
            <person name="Varga T."/>
            <person name="Slot J."/>
            <person name="Riley R."/>
            <person name="Boka B."/>
            <person name="Rigling D."/>
            <person name="Barry K."/>
            <person name="Lee J."/>
            <person name="Mihaltcheva S."/>
            <person name="LaButti K."/>
            <person name="Lipzen A."/>
            <person name="Waldron R."/>
            <person name="Moloney N.M."/>
            <person name="Sperisen C."/>
            <person name="Kredics L."/>
            <person name="Vagvoelgyi C."/>
            <person name="Patrignani A."/>
            <person name="Fitzpatrick D."/>
            <person name="Nagy I."/>
            <person name="Doyle S."/>
            <person name="Anderson J.B."/>
            <person name="Grigoriev I.V."/>
            <person name="Gueldener U."/>
            <person name="Muensterkoetter M."/>
            <person name="Nagy L.G."/>
        </authorList>
    </citation>
    <scope>NUCLEOTIDE SEQUENCE [LARGE SCALE GENOMIC DNA]</scope>
    <source>
        <strain evidence="8">C18/9</strain>
    </source>
</reference>
<feature type="transmembrane region" description="Helical" evidence="3">
    <location>
        <begin position="650"/>
        <end position="674"/>
    </location>
</feature>
<dbReference type="OrthoDB" id="2019572at2759"/>
<dbReference type="CDD" id="cd02851">
    <property type="entry name" value="E_set_GO_C"/>
    <property type="match status" value="1"/>
</dbReference>
<dbReference type="InterPro" id="IPR014756">
    <property type="entry name" value="Ig_E-set"/>
</dbReference>
<keyword evidence="8" id="KW-1185">Reference proteome</keyword>
<dbReference type="Pfam" id="PF09118">
    <property type="entry name" value="GO-like_E_set"/>
    <property type="match status" value="1"/>
</dbReference>
<dbReference type="STRING" id="47428.A0A284RKX5"/>
<dbReference type="OMA" id="PASTDCH"/>
<evidence type="ECO:0000313" key="7">
    <source>
        <dbReference type="EMBL" id="SJL09385.1"/>
    </source>
</evidence>
<feature type="compositionally biased region" description="Polar residues" evidence="2">
    <location>
        <begin position="733"/>
        <end position="746"/>
    </location>
</feature>
<keyword evidence="3" id="KW-0812">Transmembrane</keyword>
<dbReference type="EMBL" id="FUEG01000010">
    <property type="protein sequence ID" value="SJL09385.1"/>
    <property type="molecule type" value="Genomic_DNA"/>
</dbReference>
<dbReference type="Gene3D" id="2.130.10.80">
    <property type="entry name" value="Galactose oxidase/kelch, beta-propeller"/>
    <property type="match status" value="1"/>
</dbReference>
<dbReference type="Gene3D" id="2.60.40.10">
    <property type="entry name" value="Immunoglobulins"/>
    <property type="match status" value="1"/>
</dbReference>
<evidence type="ECO:0000313" key="8">
    <source>
        <dbReference type="Proteomes" id="UP000219338"/>
    </source>
</evidence>
<proteinExistence type="predicted"/>